<dbReference type="Proteomes" id="UP000245845">
    <property type="component" value="Unassembled WGS sequence"/>
</dbReference>
<reference evidence="9 10" key="1">
    <citation type="submission" date="2018-05" db="EMBL/GenBank/DDBJ databases">
        <title>The Hungate 1000. A catalogue of reference genomes from the rumen microbiome.</title>
        <authorList>
            <person name="Kelly W."/>
        </authorList>
    </citation>
    <scope>NUCLEOTIDE SEQUENCE [LARGE SCALE GENOMIC DNA]</scope>
    <source>
        <strain evidence="9 10">NLAE-zl-C242</strain>
    </source>
</reference>
<dbReference type="GO" id="GO:0005886">
    <property type="term" value="C:plasma membrane"/>
    <property type="evidence" value="ECO:0007669"/>
    <property type="project" value="UniProtKB-SubCell"/>
</dbReference>
<keyword evidence="10" id="KW-1185">Reference proteome</keyword>
<sequence length="888" mass="99330">MKNSIRLAFAYLKYYKKQTLALFLGIVLSASLLTGIGSLLDSGRTASQENAREKYGDWHYSLRCDYPWYSDFQEHTKGKGYEVEKAGVLTVRKIIEEPFEIKLCYADAGYMTLMGRQLEAGHYPRENNEAAADTYTLKNLQIEAEPGARFELDGEEFILSGIISDMPDSEGMQVFVNEGLDYGTNGKFLYLKFDESRRVYRQMVNFANTFQTDKTSIYMNDKVARYAGGEAKAALWETVKSGISMEGTGFPYIWAVLNMYWNLTEKAVLAALGLFGIFIIYSLFQVSVIKRMSQYSIMQVTGLGEGATFGILAAELGMIFLAGYPAGCLLGNGVAALLYQKAGKIFVQPEDFIVHSGAAKEQAAQMMNMPDPGAFHFSRSVAAGGAAFLFLVLLFLAWILVRKMRKMTARELLAKDSGKRKNRKIYSTKTQSLTGVLTRKFMFARKGAFAGVLISLSAGSLIFLGTAYVTENTRINNELKFKADDGLGSDMQVLEDSDVLSDVMPEDTAARLRDIKGIKSAYAVRYMPGEISLPDGMLKWTSYYPEIAVEEGFDPDPVLMEKYNGIAVQTGEDDYKLKVNIYGYDDGMLEEMNEYLLEGSIDPEKMRKENTVILKTLMGGQGTYEGISLSLGDSIQLKTPVNTEVSQEVLKFLAEENQYREKNFKISALASRPLAKVDTYIGDDGTNRVDIIMTNEQMKENFGVEGYQTMSIRLEEGADAEHVSAEIQKVTSGIRKCIVKDYTQQIETQNLFLARKMLFFYGVALILLVISLLHIMNSMQYLVTARKHEFGIMRAMGITDAGFRKMLVKEGLRYGIYSSLVMAAAYLVLQKFLYYFIIHVYLYLHPKASLPAFPILLMAAVNIGICIAAVLISGQAVLKEQIIEEIRE</sequence>
<feature type="transmembrane region" description="Helical" evidence="7">
    <location>
        <begin position="267"/>
        <end position="288"/>
    </location>
</feature>
<feature type="transmembrane region" description="Helical" evidence="7">
    <location>
        <begin position="758"/>
        <end position="777"/>
    </location>
</feature>
<name>A0A2Y9B9R9_9FIRM</name>
<evidence type="ECO:0000256" key="4">
    <source>
        <dbReference type="ARBA" id="ARBA00022989"/>
    </source>
</evidence>
<evidence type="ECO:0000256" key="2">
    <source>
        <dbReference type="ARBA" id="ARBA00022475"/>
    </source>
</evidence>
<feature type="domain" description="ABC3 transporter permease C-terminal" evidence="8">
    <location>
        <begin position="763"/>
        <end position="880"/>
    </location>
</feature>
<feature type="transmembrane region" description="Helical" evidence="7">
    <location>
        <begin position="20"/>
        <end position="40"/>
    </location>
</feature>
<accession>A0A2Y9B9R9</accession>
<gene>
    <name evidence="9" type="ORF">A8806_102268</name>
</gene>
<protein>
    <submittedName>
        <fullName evidence="9">FtsX-like permease family protein</fullName>
    </submittedName>
</protein>
<evidence type="ECO:0000256" key="6">
    <source>
        <dbReference type="ARBA" id="ARBA00038076"/>
    </source>
</evidence>
<feature type="domain" description="ABC3 transporter permease C-terminal" evidence="8">
    <location>
        <begin position="269"/>
        <end position="408"/>
    </location>
</feature>
<dbReference type="GO" id="GO:0022857">
    <property type="term" value="F:transmembrane transporter activity"/>
    <property type="evidence" value="ECO:0007669"/>
    <property type="project" value="TreeGrafter"/>
</dbReference>
<evidence type="ECO:0000256" key="7">
    <source>
        <dbReference type="SAM" id="Phobius"/>
    </source>
</evidence>
<proteinExistence type="inferred from homology"/>
<dbReference type="OrthoDB" id="9793166at2"/>
<dbReference type="EMBL" id="QGDL01000002">
    <property type="protein sequence ID" value="PWJ31412.1"/>
    <property type="molecule type" value="Genomic_DNA"/>
</dbReference>
<dbReference type="RefSeq" id="WP_109730116.1">
    <property type="nucleotide sequence ID" value="NZ_BAAACK010000006.1"/>
</dbReference>
<keyword evidence="4 7" id="KW-1133">Transmembrane helix</keyword>
<evidence type="ECO:0000313" key="9">
    <source>
        <dbReference type="EMBL" id="PWJ31412.1"/>
    </source>
</evidence>
<evidence type="ECO:0000256" key="5">
    <source>
        <dbReference type="ARBA" id="ARBA00023136"/>
    </source>
</evidence>
<evidence type="ECO:0000256" key="1">
    <source>
        <dbReference type="ARBA" id="ARBA00004651"/>
    </source>
</evidence>
<keyword evidence="2" id="KW-1003">Cell membrane</keyword>
<evidence type="ECO:0000259" key="8">
    <source>
        <dbReference type="Pfam" id="PF02687"/>
    </source>
</evidence>
<dbReference type="PANTHER" id="PTHR30572:SF4">
    <property type="entry name" value="ABC TRANSPORTER PERMEASE YTRF"/>
    <property type="match status" value="1"/>
</dbReference>
<comment type="similarity">
    <text evidence="6">Belongs to the ABC-4 integral membrane protein family.</text>
</comment>
<dbReference type="InterPro" id="IPR003838">
    <property type="entry name" value="ABC3_permease_C"/>
</dbReference>
<evidence type="ECO:0000256" key="3">
    <source>
        <dbReference type="ARBA" id="ARBA00022692"/>
    </source>
</evidence>
<comment type="subcellular location">
    <subcellularLocation>
        <location evidence="1">Cell membrane</location>
        <topology evidence="1">Multi-pass membrane protein</topology>
    </subcellularLocation>
</comment>
<feature type="transmembrane region" description="Helical" evidence="7">
    <location>
        <begin position="300"/>
        <end position="324"/>
    </location>
</feature>
<feature type="transmembrane region" description="Helical" evidence="7">
    <location>
        <begin position="381"/>
        <end position="401"/>
    </location>
</feature>
<keyword evidence="3 7" id="KW-0812">Transmembrane</keyword>
<dbReference type="PANTHER" id="PTHR30572">
    <property type="entry name" value="MEMBRANE COMPONENT OF TRANSPORTER-RELATED"/>
    <property type="match status" value="1"/>
</dbReference>
<feature type="transmembrane region" description="Helical" evidence="7">
    <location>
        <begin position="850"/>
        <end position="872"/>
    </location>
</feature>
<organism evidence="9 10">
    <name type="scientific">Faecalicatena orotica</name>
    <dbReference type="NCBI Taxonomy" id="1544"/>
    <lineage>
        <taxon>Bacteria</taxon>
        <taxon>Bacillati</taxon>
        <taxon>Bacillota</taxon>
        <taxon>Clostridia</taxon>
        <taxon>Lachnospirales</taxon>
        <taxon>Lachnospiraceae</taxon>
        <taxon>Faecalicatena</taxon>
    </lineage>
</organism>
<dbReference type="AlphaFoldDB" id="A0A2Y9B9R9"/>
<feature type="transmembrane region" description="Helical" evidence="7">
    <location>
        <begin position="448"/>
        <end position="469"/>
    </location>
</feature>
<evidence type="ECO:0000313" key="10">
    <source>
        <dbReference type="Proteomes" id="UP000245845"/>
    </source>
</evidence>
<keyword evidence="5 7" id="KW-0472">Membrane</keyword>
<dbReference type="InterPro" id="IPR050250">
    <property type="entry name" value="Macrolide_Exporter_MacB"/>
</dbReference>
<dbReference type="Pfam" id="PF02687">
    <property type="entry name" value="FtsX"/>
    <property type="match status" value="2"/>
</dbReference>
<comment type="caution">
    <text evidence="9">The sequence shown here is derived from an EMBL/GenBank/DDBJ whole genome shotgun (WGS) entry which is preliminary data.</text>
</comment>
<feature type="transmembrane region" description="Helical" evidence="7">
    <location>
        <begin position="814"/>
        <end position="838"/>
    </location>
</feature>